<feature type="transmembrane region" description="Helical" evidence="1">
    <location>
        <begin position="112"/>
        <end position="134"/>
    </location>
</feature>
<dbReference type="RefSeq" id="WP_062949155.1">
    <property type="nucleotide sequence ID" value="NZ_LPVY01000003.1"/>
</dbReference>
<keyword evidence="1" id="KW-1133">Transmembrane helix</keyword>
<gene>
    <name evidence="2" type="ORF">AUP42_12265</name>
</gene>
<dbReference type="EMBL" id="LPVY01000003">
    <property type="protein sequence ID" value="KZB68224.1"/>
    <property type="molecule type" value="Genomic_DNA"/>
</dbReference>
<dbReference type="Pfam" id="PF06170">
    <property type="entry name" value="DUF983"/>
    <property type="match status" value="1"/>
</dbReference>
<evidence type="ECO:0008006" key="4">
    <source>
        <dbReference type="Google" id="ProtNLM"/>
    </source>
</evidence>
<evidence type="ECO:0000313" key="3">
    <source>
        <dbReference type="Proteomes" id="UP000076335"/>
    </source>
</evidence>
<dbReference type="AlphaFoldDB" id="A0A154LBU1"/>
<accession>A0A154LBU1</accession>
<organism evidence="2 3">
    <name type="scientific">Thalassospira lucentensis</name>
    <dbReference type="NCBI Taxonomy" id="168935"/>
    <lineage>
        <taxon>Bacteria</taxon>
        <taxon>Pseudomonadati</taxon>
        <taxon>Pseudomonadota</taxon>
        <taxon>Alphaproteobacteria</taxon>
        <taxon>Rhodospirillales</taxon>
        <taxon>Thalassospiraceae</taxon>
        <taxon>Thalassospira</taxon>
    </lineage>
</organism>
<dbReference type="OrthoDB" id="9799456at2"/>
<evidence type="ECO:0000256" key="1">
    <source>
        <dbReference type="SAM" id="Phobius"/>
    </source>
</evidence>
<protein>
    <recommendedName>
        <fullName evidence="4">DUF983 domain-containing protein</fullName>
    </recommendedName>
</protein>
<reference evidence="2 3" key="1">
    <citation type="submission" date="2015-12" db="EMBL/GenBank/DDBJ databases">
        <title>Genome sequence of Thalassospira lucentensis MCCC 1A02072.</title>
        <authorList>
            <person name="Lu L."/>
            <person name="Lai Q."/>
            <person name="Shao Z."/>
            <person name="Qian P."/>
        </authorList>
    </citation>
    <scope>NUCLEOTIDE SEQUENCE [LARGE SCALE GENOMIC DNA]</scope>
    <source>
        <strain evidence="2 3">MCCC 1A02072</strain>
    </source>
</reference>
<name>A0A154LBU1_9PROT</name>
<proteinExistence type="predicted"/>
<dbReference type="InterPro" id="IPR009325">
    <property type="entry name" value="DUF983"/>
</dbReference>
<evidence type="ECO:0000313" key="2">
    <source>
        <dbReference type="EMBL" id="KZB68224.1"/>
    </source>
</evidence>
<keyword evidence="1" id="KW-0472">Membrane</keyword>
<comment type="caution">
    <text evidence="2">The sequence shown here is derived from an EMBL/GenBank/DDBJ whole genome shotgun (WGS) entry which is preliminary data.</text>
</comment>
<sequence>MPLFSGLIKGLDQETGTNATMQPEYSEQSSGSRLLTGLSRGFRRKCPNCGHGFAFGGYLKLRDECDCCAHPIGEYRCDDAPPYFTIFIVGHIVVGGALSMEQSMQPSIPLQLSVWLPTTVLLCLAFLPFIKGAVLGTQWAMKIKG</sequence>
<dbReference type="Proteomes" id="UP000076335">
    <property type="component" value="Unassembled WGS sequence"/>
</dbReference>
<keyword evidence="1" id="KW-0812">Transmembrane</keyword>